<dbReference type="AlphaFoldDB" id="A0A7C8I6Z7"/>
<evidence type="ECO:0000313" key="2">
    <source>
        <dbReference type="EMBL" id="KAF2869731.1"/>
    </source>
</evidence>
<sequence length="117" mass="13377">MSLLLCAGFFSFISVKATAFYSGRSRLKIPLLGTSDRVAGWHNERNGRREHSAGSNRRKAVRVFTVFWGDWASWWAMCFLDLFARVCAVIPWIYHLLSRRSVGWGAGGRVEWNGSHR</sequence>
<feature type="chain" id="PRO_5028947091" description="Secreted protein" evidence="1">
    <location>
        <begin position="20"/>
        <end position="117"/>
    </location>
</feature>
<keyword evidence="1" id="KW-0732">Signal</keyword>
<evidence type="ECO:0000313" key="3">
    <source>
        <dbReference type="Proteomes" id="UP000481861"/>
    </source>
</evidence>
<comment type="caution">
    <text evidence="2">The sequence shown here is derived from an EMBL/GenBank/DDBJ whole genome shotgun (WGS) entry which is preliminary data.</text>
</comment>
<accession>A0A7C8I6Z7</accession>
<reference evidence="2 3" key="1">
    <citation type="submission" date="2020-01" db="EMBL/GenBank/DDBJ databases">
        <authorList>
            <consortium name="DOE Joint Genome Institute"/>
            <person name="Haridas S."/>
            <person name="Albert R."/>
            <person name="Binder M."/>
            <person name="Bloem J."/>
            <person name="Labutti K."/>
            <person name="Salamov A."/>
            <person name="Andreopoulos B."/>
            <person name="Baker S.E."/>
            <person name="Barry K."/>
            <person name="Bills G."/>
            <person name="Bluhm B.H."/>
            <person name="Cannon C."/>
            <person name="Castanera R."/>
            <person name="Culley D.E."/>
            <person name="Daum C."/>
            <person name="Ezra D."/>
            <person name="Gonzalez J.B."/>
            <person name="Henrissat B."/>
            <person name="Kuo A."/>
            <person name="Liang C."/>
            <person name="Lipzen A."/>
            <person name="Lutzoni F."/>
            <person name="Magnuson J."/>
            <person name="Mondo S."/>
            <person name="Nolan M."/>
            <person name="Ohm R."/>
            <person name="Pangilinan J."/>
            <person name="Park H.-J.H."/>
            <person name="Ramirez L."/>
            <person name="Alfaro M."/>
            <person name="Sun H."/>
            <person name="Tritt A."/>
            <person name="Yoshinaga Y."/>
            <person name="Zwiers L.-H.L."/>
            <person name="Turgeon B.G."/>
            <person name="Goodwin S.B."/>
            <person name="Spatafora J.W."/>
            <person name="Crous P.W."/>
            <person name="Grigoriev I.V."/>
        </authorList>
    </citation>
    <scope>NUCLEOTIDE SEQUENCE [LARGE SCALE GENOMIC DNA]</scope>
    <source>
        <strain evidence="2 3">CBS 611.86</strain>
    </source>
</reference>
<evidence type="ECO:0000256" key="1">
    <source>
        <dbReference type="SAM" id="SignalP"/>
    </source>
</evidence>
<proteinExistence type="predicted"/>
<evidence type="ECO:0008006" key="4">
    <source>
        <dbReference type="Google" id="ProtNLM"/>
    </source>
</evidence>
<protein>
    <recommendedName>
        <fullName evidence="4">Secreted protein</fullName>
    </recommendedName>
</protein>
<name>A0A7C8I6Z7_9PLEO</name>
<dbReference type="EMBL" id="JAADJZ010000015">
    <property type="protein sequence ID" value="KAF2869731.1"/>
    <property type="molecule type" value="Genomic_DNA"/>
</dbReference>
<feature type="signal peptide" evidence="1">
    <location>
        <begin position="1"/>
        <end position="19"/>
    </location>
</feature>
<keyword evidence="3" id="KW-1185">Reference proteome</keyword>
<organism evidence="2 3">
    <name type="scientific">Massariosphaeria phaeospora</name>
    <dbReference type="NCBI Taxonomy" id="100035"/>
    <lineage>
        <taxon>Eukaryota</taxon>
        <taxon>Fungi</taxon>
        <taxon>Dikarya</taxon>
        <taxon>Ascomycota</taxon>
        <taxon>Pezizomycotina</taxon>
        <taxon>Dothideomycetes</taxon>
        <taxon>Pleosporomycetidae</taxon>
        <taxon>Pleosporales</taxon>
        <taxon>Pleosporales incertae sedis</taxon>
        <taxon>Massariosphaeria</taxon>
    </lineage>
</organism>
<gene>
    <name evidence="2" type="ORF">BDV95DRAFT_85075</name>
</gene>
<dbReference type="Proteomes" id="UP000481861">
    <property type="component" value="Unassembled WGS sequence"/>
</dbReference>